<proteinExistence type="inferred from homology"/>
<dbReference type="FunFam" id="3.30.70.260:FF:000030">
    <property type="entry name" value="Homoserine dehydrogenase"/>
    <property type="match status" value="1"/>
</dbReference>
<dbReference type="FunFam" id="3.30.360.10:FF:000005">
    <property type="entry name" value="Homoserine dehydrogenase"/>
    <property type="match status" value="1"/>
</dbReference>
<feature type="active site" description="Proton donor" evidence="14">
    <location>
        <position position="199"/>
    </location>
</feature>
<dbReference type="InterPro" id="IPR036291">
    <property type="entry name" value="NAD(P)-bd_dom_sf"/>
</dbReference>
<dbReference type="InterPro" id="IPR045865">
    <property type="entry name" value="ACT-like_dom_sf"/>
</dbReference>
<comment type="similarity">
    <text evidence="4 17">Belongs to the homoserine dehydrogenase family.</text>
</comment>
<evidence type="ECO:0000313" key="20">
    <source>
        <dbReference type="Proteomes" id="UP000179242"/>
    </source>
</evidence>
<dbReference type="UniPathway" id="UPA00050">
    <property type="reaction ID" value="UER00063"/>
</dbReference>
<dbReference type="GO" id="GO:0004412">
    <property type="term" value="F:homoserine dehydrogenase activity"/>
    <property type="evidence" value="ECO:0007669"/>
    <property type="project" value="UniProtKB-EC"/>
</dbReference>
<dbReference type="AlphaFoldDB" id="A0A1F4U802"/>
<feature type="domain" description="ACT" evidence="18">
    <location>
        <begin position="338"/>
        <end position="412"/>
    </location>
</feature>
<evidence type="ECO:0000256" key="12">
    <source>
        <dbReference type="ARBA" id="ARBA00023167"/>
    </source>
</evidence>
<reference evidence="19 20" key="1">
    <citation type="journal article" date="2016" name="Nat. Commun.">
        <title>Thousands of microbial genomes shed light on interconnected biogeochemical processes in an aquifer system.</title>
        <authorList>
            <person name="Anantharaman K."/>
            <person name="Brown C.T."/>
            <person name="Hug L.A."/>
            <person name="Sharon I."/>
            <person name="Castelle C.J."/>
            <person name="Probst A.J."/>
            <person name="Thomas B.C."/>
            <person name="Singh A."/>
            <person name="Wilkins M.J."/>
            <person name="Karaoz U."/>
            <person name="Brodie E.L."/>
            <person name="Williams K.H."/>
            <person name="Hubbard S.S."/>
            <person name="Banfield J.F."/>
        </authorList>
    </citation>
    <scope>NUCLEOTIDE SEQUENCE [LARGE SCALE GENOMIC DNA]</scope>
</reference>
<keyword evidence="9 15" id="KW-0521">NADP</keyword>
<keyword evidence="11" id="KW-0915">Sodium</keyword>
<keyword evidence="8 16" id="KW-0791">Threonine biosynthesis</keyword>
<dbReference type="GO" id="GO:0009086">
    <property type="term" value="P:methionine biosynthetic process"/>
    <property type="evidence" value="ECO:0007669"/>
    <property type="project" value="UniProtKB-KW"/>
</dbReference>
<dbReference type="InterPro" id="IPR019811">
    <property type="entry name" value="HDH_CS"/>
</dbReference>
<dbReference type="SUPFAM" id="SSF55347">
    <property type="entry name" value="Glyceraldehyde-3-phosphate dehydrogenase-like, C-terminal domain"/>
    <property type="match status" value="1"/>
</dbReference>
<feature type="binding site" evidence="15">
    <location>
        <position position="99"/>
    </location>
    <ligand>
        <name>NADPH</name>
        <dbReference type="ChEBI" id="CHEBI:57783"/>
    </ligand>
</feature>
<keyword evidence="7 16" id="KW-0028">Amino-acid biosynthesis</keyword>
<dbReference type="Proteomes" id="UP000179242">
    <property type="component" value="Unassembled WGS sequence"/>
</dbReference>
<feature type="binding site" evidence="15">
    <location>
        <position position="184"/>
    </location>
    <ligand>
        <name>L-homoserine</name>
        <dbReference type="ChEBI" id="CHEBI:57476"/>
    </ligand>
</feature>
<dbReference type="NCBIfam" id="NF004976">
    <property type="entry name" value="PRK06349.1"/>
    <property type="match status" value="1"/>
</dbReference>
<dbReference type="InterPro" id="IPR001342">
    <property type="entry name" value="HDH_cat"/>
</dbReference>
<dbReference type="Pfam" id="PF00742">
    <property type="entry name" value="Homoserine_dh"/>
    <property type="match status" value="1"/>
</dbReference>
<comment type="catalytic activity">
    <reaction evidence="13">
        <text>L-homoserine + NADP(+) = L-aspartate 4-semialdehyde + NADPH + H(+)</text>
        <dbReference type="Rhea" id="RHEA:15761"/>
        <dbReference type="ChEBI" id="CHEBI:15378"/>
        <dbReference type="ChEBI" id="CHEBI:57476"/>
        <dbReference type="ChEBI" id="CHEBI:57783"/>
        <dbReference type="ChEBI" id="CHEBI:58349"/>
        <dbReference type="ChEBI" id="CHEBI:537519"/>
        <dbReference type="EC" id="1.1.1.3"/>
    </reaction>
    <physiologicalReaction direction="right-to-left" evidence="13">
        <dbReference type="Rhea" id="RHEA:15763"/>
    </physiologicalReaction>
</comment>
<evidence type="ECO:0000256" key="15">
    <source>
        <dbReference type="PIRSR" id="PIRSR000098-2"/>
    </source>
</evidence>
<keyword evidence="10 16" id="KW-0560">Oxidoreductase</keyword>
<evidence type="ECO:0000256" key="17">
    <source>
        <dbReference type="RuleBase" id="RU004171"/>
    </source>
</evidence>
<dbReference type="InterPro" id="IPR005106">
    <property type="entry name" value="Asp/hSer_DH_NAD-bd"/>
</dbReference>
<evidence type="ECO:0000256" key="5">
    <source>
        <dbReference type="ARBA" id="ARBA00013213"/>
    </source>
</evidence>
<evidence type="ECO:0000256" key="16">
    <source>
        <dbReference type="RuleBase" id="RU000579"/>
    </source>
</evidence>
<evidence type="ECO:0000256" key="10">
    <source>
        <dbReference type="ARBA" id="ARBA00023002"/>
    </source>
</evidence>
<feature type="binding site" evidence="15">
    <location>
        <begin position="9"/>
        <end position="16"/>
    </location>
    <ligand>
        <name>NADP(+)</name>
        <dbReference type="ChEBI" id="CHEBI:58349"/>
    </ligand>
</feature>
<dbReference type="PROSITE" id="PS51671">
    <property type="entry name" value="ACT"/>
    <property type="match status" value="1"/>
</dbReference>
<dbReference type="Gene3D" id="3.30.70.260">
    <property type="match status" value="1"/>
</dbReference>
<organism evidence="19 20">
    <name type="scientific">candidate division WOR-1 bacterium RIFOXYC2_FULL_46_14</name>
    <dbReference type="NCBI Taxonomy" id="1802587"/>
    <lineage>
        <taxon>Bacteria</taxon>
        <taxon>Bacillati</taxon>
        <taxon>Saganbacteria</taxon>
    </lineage>
</organism>
<evidence type="ECO:0000256" key="4">
    <source>
        <dbReference type="ARBA" id="ARBA00006753"/>
    </source>
</evidence>
<sequence length="415" mass="44786">MKKVNIGVLGYGNIGSAVAALINRNGKTIAEKSGIELKVVKIADPKTSRKHPLLTKKSEEVINDPSIEVVVEAIGGTKPALQYILQALKNGKHVVTSNKEVVALHADQILKTASENNVSVFFEAAVGGGIPILQPLRESLYANNIYQVYGIVNGTTNYILSSMTNDKMSFSEALLRAKEKGYAEANPKNDVEGYDAAYKAVILTLMAFGVLVDFSEVYFEGITKITKEDISYAGEIGYVIKLLAVAKQKDGEVEVHVHPVMVSKDHPLASVGGPMNAIYVVGDAVGELMFYGQGAGGDPTASAIINDIIAAAHGTPSQRRAHSKMRVKDISKTKSRYYVRMTVPDKPGVLAQISKVFGEEGVSIQTVLQKESHGKSAPLVIIFHEVVEENFNRALSKIKKLAVVEKVDNVIRVGL</sequence>
<dbReference type="PROSITE" id="PS01042">
    <property type="entry name" value="HOMOSER_DHGENASE"/>
    <property type="match status" value="1"/>
</dbReference>
<dbReference type="InterPro" id="IPR016204">
    <property type="entry name" value="HDH"/>
</dbReference>
<comment type="pathway">
    <text evidence="2 16">Amino-acid biosynthesis; L-threonine biosynthesis; L-threonine from L-aspartate: step 3/5.</text>
</comment>
<evidence type="ECO:0000259" key="18">
    <source>
        <dbReference type="PROSITE" id="PS51671"/>
    </source>
</evidence>
<gene>
    <name evidence="19" type="ORF">A2438_01635</name>
</gene>
<evidence type="ECO:0000256" key="11">
    <source>
        <dbReference type="ARBA" id="ARBA00023053"/>
    </source>
</evidence>
<evidence type="ECO:0000256" key="6">
    <source>
        <dbReference type="ARBA" id="ARBA00013376"/>
    </source>
</evidence>
<evidence type="ECO:0000256" key="2">
    <source>
        <dbReference type="ARBA" id="ARBA00005056"/>
    </source>
</evidence>
<evidence type="ECO:0000256" key="14">
    <source>
        <dbReference type="PIRSR" id="PIRSR000098-1"/>
    </source>
</evidence>
<dbReference type="PIRSF" id="PIRSF000098">
    <property type="entry name" value="Homoser_dehydrog"/>
    <property type="match status" value="1"/>
</dbReference>
<dbReference type="Gene3D" id="3.30.360.10">
    <property type="entry name" value="Dihydrodipicolinate Reductase, domain 2"/>
    <property type="match status" value="1"/>
</dbReference>
<evidence type="ECO:0000256" key="7">
    <source>
        <dbReference type="ARBA" id="ARBA00022605"/>
    </source>
</evidence>
<dbReference type="Pfam" id="PF01842">
    <property type="entry name" value="ACT"/>
    <property type="match status" value="1"/>
</dbReference>
<dbReference type="EC" id="1.1.1.3" evidence="5 16"/>
<dbReference type="PANTHER" id="PTHR43331">
    <property type="entry name" value="HOMOSERINE DEHYDROGENASE"/>
    <property type="match status" value="1"/>
</dbReference>
<dbReference type="GO" id="GO:0050661">
    <property type="term" value="F:NADP binding"/>
    <property type="evidence" value="ECO:0007669"/>
    <property type="project" value="InterPro"/>
</dbReference>
<dbReference type="GO" id="GO:0009088">
    <property type="term" value="P:threonine biosynthetic process"/>
    <property type="evidence" value="ECO:0007669"/>
    <property type="project" value="UniProtKB-UniPathway"/>
</dbReference>
<name>A0A1F4U802_UNCSA</name>
<comment type="pathway">
    <text evidence="3 16">Amino-acid biosynthesis; L-methionine biosynthesis via de novo pathway; L-homoserine from L-aspartate: step 3/3.</text>
</comment>
<comment type="cofactor">
    <cofactor evidence="1">
        <name>a metal cation</name>
        <dbReference type="ChEBI" id="CHEBI:25213"/>
    </cofactor>
</comment>
<dbReference type="PANTHER" id="PTHR43331:SF1">
    <property type="entry name" value="HOMOSERINE DEHYDROGENASE"/>
    <property type="match status" value="1"/>
</dbReference>
<dbReference type="SUPFAM" id="SSF55021">
    <property type="entry name" value="ACT-like"/>
    <property type="match status" value="1"/>
</dbReference>
<dbReference type="Gene3D" id="3.40.50.720">
    <property type="entry name" value="NAD(P)-binding Rossmann-like Domain"/>
    <property type="match status" value="1"/>
</dbReference>
<comment type="caution">
    <text evidence="19">The sequence shown here is derived from an EMBL/GenBank/DDBJ whole genome shotgun (WGS) entry which is preliminary data.</text>
</comment>
<dbReference type="InterPro" id="IPR002912">
    <property type="entry name" value="ACT_dom"/>
</dbReference>
<evidence type="ECO:0000313" key="19">
    <source>
        <dbReference type="EMBL" id="OGC40970.1"/>
    </source>
</evidence>
<evidence type="ECO:0000256" key="8">
    <source>
        <dbReference type="ARBA" id="ARBA00022697"/>
    </source>
</evidence>
<dbReference type="CDD" id="cd04881">
    <property type="entry name" value="ACT_HSDH-Hom"/>
    <property type="match status" value="1"/>
</dbReference>
<evidence type="ECO:0000256" key="9">
    <source>
        <dbReference type="ARBA" id="ARBA00022857"/>
    </source>
</evidence>
<dbReference type="Pfam" id="PF03447">
    <property type="entry name" value="NAD_binding_3"/>
    <property type="match status" value="1"/>
</dbReference>
<protein>
    <recommendedName>
        <fullName evidence="6 16">Homoserine dehydrogenase</fullName>
        <ecNumber evidence="5 16">1.1.1.3</ecNumber>
    </recommendedName>
</protein>
<evidence type="ECO:0000256" key="13">
    <source>
        <dbReference type="ARBA" id="ARBA00048841"/>
    </source>
</evidence>
<accession>A0A1F4U802</accession>
<dbReference type="SUPFAM" id="SSF51735">
    <property type="entry name" value="NAD(P)-binding Rossmann-fold domains"/>
    <property type="match status" value="1"/>
</dbReference>
<dbReference type="EMBL" id="MEUJ01000002">
    <property type="protein sequence ID" value="OGC40970.1"/>
    <property type="molecule type" value="Genomic_DNA"/>
</dbReference>
<dbReference type="UniPathway" id="UPA00051">
    <property type="reaction ID" value="UER00465"/>
</dbReference>
<evidence type="ECO:0000256" key="1">
    <source>
        <dbReference type="ARBA" id="ARBA00001920"/>
    </source>
</evidence>
<keyword evidence="12 16" id="KW-0486">Methionine biosynthesis</keyword>
<evidence type="ECO:0000256" key="3">
    <source>
        <dbReference type="ARBA" id="ARBA00005062"/>
    </source>
</evidence>